<dbReference type="Proteomes" id="UP000688137">
    <property type="component" value="Unassembled WGS sequence"/>
</dbReference>
<protein>
    <recommendedName>
        <fullName evidence="2">AB hydrolase-1 domain-containing protein</fullName>
    </recommendedName>
</protein>
<dbReference type="OMA" id="AFHSMMQ"/>
<name>A0A8S1MNQ1_PARPR</name>
<comment type="caution">
    <text evidence="3">The sequence shown here is derived from an EMBL/GenBank/DDBJ whole genome shotgun (WGS) entry which is preliminary data.</text>
</comment>
<proteinExistence type="inferred from homology"/>
<dbReference type="PANTHER" id="PTHR42886">
    <property type="entry name" value="RE40534P-RELATED"/>
    <property type="match status" value="1"/>
</dbReference>
<reference evidence="3" key="1">
    <citation type="submission" date="2021-01" db="EMBL/GenBank/DDBJ databases">
        <authorList>
            <consortium name="Genoscope - CEA"/>
            <person name="William W."/>
        </authorList>
    </citation>
    <scope>NUCLEOTIDE SEQUENCE</scope>
</reference>
<feature type="domain" description="AB hydrolase-1" evidence="2">
    <location>
        <begin position="69"/>
        <end position="337"/>
    </location>
</feature>
<keyword evidence="4" id="KW-1185">Reference proteome</keyword>
<dbReference type="PANTHER" id="PTHR42886:SF29">
    <property type="entry name" value="PUMMELIG, ISOFORM A"/>
    <property type="match status" value="1"/>
</dbReference>
<comment type="similarity">
    <text evidence="1">Belongs to the peptidase S33 family. ABHD4/ABHD5 subfamily.</text>
</comment>
<organism evidence="3 4">
    <name type="scientific">Paramecium primaurelia</name>
    <dbReference type="NCBI Taxonomy" id="5886"/>
    <lineage>
        <taxon>Eukaryota</taxon>
        <taxon>Sar</taxon>
        <taxon>Alveolata</taxon>
        <taxon>Ciliophora</taxon>
        <taxon>Intramacronucleata</taxon>
        <taxon>Oligohymenophorea</taxon>
        <taxon>Peniculida</taxon>
        <taxon>Parameciidae</taxon>
        <taxon>Paramecium</taxon>
    </lineage>
</organism>
<accession>A0A8S1MNQ1</accession>
<dbReference type="GO" id="GO:0042171">
    <property type="term" value="F:lysophosphatidic acid acyltransferase activity"/>
    <property type="evidence" value="ECO:0007669"/>
    <property type="project" value="TreeGrafter"/>
</dbReference>
<dbReference type="GO" id="GO:0055088">
    <property type="term" value="P:lipid homeostasis"/>
    <property type="evidence" value="ECO:0007669"/>
    <property type="project" value="TreeGrafter"/>
</dbReference>
<gene>
    <name evidence="3" type="ORF">PPRIM_AZ9-3.1.T0600263</name>
</gene>
<evidence type="ECO:0000259" key="2">
    <source>
        <dbReference type="Pfam" id="PF00561"/>
    </source>
</evidence>
<evidence type="ECO:0000313" key="4">
    <source>
        <dbReference type="Proteomes" id="UP000688137"/>
    </source>
</evidence>
<dbReference type="Pfam" id="PF00561">
    <property type="entry name" value="Abhydrolase_1"/>
    <property type="match status" value="1"/>
</dbReference>
<dbReference type="EMBL" id="CAJJDM010000061">
    <property type="protein sequence ID" value="CAD8078813.1"/>
    <property type="molecule type" value="Genomic_DNA"/>
</dbReference>
<sequence length="362" mass="42918">MLNCSCKSSSVQMTEEQKKELRWKKEIDLLEYYKIKIGLNCFLYDYEVEYQGKQYQIHTFCGGESDKEIVLMLHGYGGSNVHYCRIYEQLIRKFRIYSIDLPGMGYSSKSDILMESYEDAIEFFMGTISKFIENINREQKIILIGHSFGGFLAAHLFTRMPHLFSRLFLLSPAGGTYYDDSEIKKLQDTSKYPFLQRIFFNYAYKKWSEQITPQQLKDKWYGNYFIKKYLKKRMSLQGREYEVWQSYVDEMLALPDGSEKALFLLLQFPRVIARGWDSIEYILTKHSKYTAEVPIYFYFGDQDWMDKKGAYNLAKNNNNIKIRIIENAGHQLNFENPKGVYEQLFIDINDSSCRREQQIMLS</sequence>
<dbReference type="AlphaFoldDB" id="A0A8S1MNQ1"/>
<dbReference type="InterPro" id="IPR000073">
    <property type="entry name" value="AB_hydrolase_1"/>
</dbReference>
<evidence type="ECO:0000256" key="1">
    <source>
        <dbReference type="ARBA" id="ARBA00038097"/>
    </source>
</evidence>
<dbReference type="GO" id="GO:0006654">
    <property type="term" value="P:phosphatidic acid biosynthetic process"/>
    <property type="evidence" value="ECO:0007669"/>
    <property type="project" value="TreeGrafter"/>
</dbReference>
<dbReference type="GO" id="GO:0052689">
    <property type="term" value="F:carboxylic ester hydrolase activity"/>
    <property type="evidence" value="ECO:0007669"/>
    <property type="project" value="TreeGrafter"/>
</dbReference>
<evidence type="ECO:0000313" key="3">
    <source>
        <dbReference type="EMBL" id="CAD8078813.1"/>
    </source>
</evidence>